<protein>
    <submittedName>
        <fullName evidence="1">Uncharacterized protein</fullName>
    </submittedName>
</protein>
<organism evidence="1 2">
    <name type="scientific">Streblomastix strix</name>
    <dbReference type="NCBI Taxonomy" id="222440"/>
    <lineage>
        <taxon>Eukaryota</taxon>
        <taxon>Metamonada</taxon>
        <taxon>Preaxostyla</taxon>
        <taxon>Oxymonadida</taxon>
        <taxon>Streblomastigidae</taxon>
        <taxon>Streblomastix</taxon>
    </lineage>
</organism>
<dbReference type="Proteomes" id="UP000324800">
    <property type="component" value="Unassembled WGS sequence"/>
</dbReference>
<evidence type="ECO:0000313" key="1">
    <source>
        <dbReference type="EMBL" id="KAA6364130.1"/>
    </source>
</evidence>
<proteinExistence type="predicted"/>
<dbReference type="EMBL" id="SNRW01022028">
    <property type="protein sequence ID" value="KAA6364130.1"/>
    <property type="molecule type" value="Genomic_DNA"/>
</dbReference>
<name>A0A5J4U1U2_9EUKA</name>
<feature type="non-terminal residue" evidence="1">
    <location>
        <position position="1"/>
    </location>
</feature>
<accession>A0A5J4U1U2</accession>
<gene>
    <name evidence="1" type="ORF">EZS28_040342</name>
</gene>
<evidence type="ECO:0000313" key="2">
    <source>
        <dbReference type="Proteomes" id="UP000324800"/>
    </source>
</evidence>
<reference evidence="1 2" key="1">
    <citation type="submission" date="2019-03" db="EMBL/GenBank/DDBJ databases">
        <title>Single cell metagenomics reveals metabolic interactions within the superorganism composed of flagellate Streblomastix strix and complex community of Bacteroidetes bacteria on its surface.</title>
        <authorList>
            <person name="Treitli S.C."/>
            <person name="Kolisko M."/>
            <person name="Husnik F."/>
            <person name="Keeling P."/>
            <person name="Hampl V."/>
        </authorList>
    </citation>
    <scope>NUCLEOTIDE SEQUENCE [LARGE SCALE GENOMIC DNA]</scope>
    <source>
        <strain evidence="1">ST1C</strain>
    </source>
</reference>
<dbReference type="AlphaFoldDB" id="A0A5J4U1U2"/>
<sequence>PQTEDVLSKSSREKFKAMKTGRAVLPRFSGQGYSFLSNFRNSFIAKKGKFDQSRQNQFKGKGNYSAKKFGKFNKNRFNNTQDEVKPSRLGKTFSNYIHFSSKILKQKAIEEICNLQVAQQSQRYIYESLEVTLAYDHGSYGEDQFRKRSEYSVEYGQRSSRIGSESKQLNDRDQGSLKNIQQEQDLDVSEIHKTVQGSELGQLSQLVEGSSKIGNRSNGINGSQQGQSKQFIDKQMGKLKIKSIIADIKPVAFVIMRVYNRRPPGPFPRRMEEVQS</sequence>
<comment type="caution">
    <text evidence="1">The sequence shown here is derived from an EMBL/GenBank/DDBJ whole genome shotgun (WGS) entry which is preliminary data.</text>
</comment>